<dbReference type="PANTHER" id="PTHR30250:SF10">
    <property type="entry name" value="LIPOPOLYSACCHARIDE BIOSYNTHESIS PROTEIN WZXC"/>
    <property type="match status" value="1"/>
</dbReference>
<accession>A0A4R0MZF1</accession>
<sequence length="482" mass="54823">MDLEGRTVYGVFWSISQELSSKFISFFITIILARILSPAEFGLIAMLSIFIAIGNSLLDGGLTSSLIRTTEITQKDCSTVFYFNLIGSIVIYLLLFLSAPLIANFYNQPVLTNVVRVYGIAVIINAFFGIQQTLLVKEMRFKTMTMIQIPSVIGGGILGVFLATLGYGVWSLVWMSLLNSFISTVLHWGYSAWRPIFLFDSNSFKNHFNYGYKLTLSGLIDRLYQNIYTIIIGKFYMPAQLGFYSRADSISQLPIGIISSAINKVTFPMFVNIAHDSEQLLNVYRKVMLQVLFWMAPSLVALCVIAEPLFRLMLTDKWLPAVPYFQILCISGITYPIHAYNLNILKVKGHSNLFLRLEIIKKVLCVIGIICVFPFGIYGLLYFQLIFSFLGFYINSIYTVRFINYPFIKQVEDILPILFVSGLIGVSCYFLDKLLVASNFNDAFRIIIVGLTYFVSYFSLSFLFKLSAIIDFKHLILKRLYQ</sequence>
<dbReference type="RefSeq" id="WP_131610598.1">
    <property type="nucleotide sequence ID" value="NZ_SJSM01000013.1"/>
</dbReference>
<keyword evidence="4 7" id="KW-0812">Transmembrane</keyword>
<evidence type="ECO:0000313" key="11">
    <source>
        <dbReference type="Proteomes" id="UP000309594"/>
    </source>
</evidence>
<dbReference type="Pfam" id="PF13440">
    <property type="entry name" value="Polysacc_synt_3"/>
    <property type="match status" value="1"/>
</dbReference>
<dbReference type="CDD" id="cd13127">
    <property type="entry name" value="MATE_tuaB_like"/>
    <property type="match status" value="1"/>
</dbReference>
<feature type="transmembrane region" description="Helical" evidence="7">
    <location>
        <begin position="414"/>
        <end position="431"/>
    </location>
</feature>
<keyword evidence="6 7" id="KW-0472">Membrane</keyword>
<evidence type="ECO:0000313" key="9">
    <source>
        <dbReference type="EMBL" id="TKC56237.1"/>
    </source>
</evidence>
<feature type="transmembrane region" description="Helical" evidence="7">
    <location>
        <begin position="43"/>
        <end position="67"/>
    </location>
</feature>
<dbReference type="AlphaFoldDB" id="A0A4U1FYQ3"/>
<accession>A0A4U1FYQ3</accession>
<keyword evidence="5 7" id="KW-1133">Transmembrane helix</keyword>
<evidence type="ECO:0000256" key="4">
    <source>
        <dbReference type="ARBA" id="ARBA00022692"/>
    </source>
</evidence>
<name>A0A4U1FYQ3_9SPHI</name>
<dbReference type="EMBL" id="SJSM01000013">
    <property type="protein sequence ID" value="TCC92695.1"/>
    <property type="molecule type" value="Genomic_DNA"/>
</dbReference>
<gene>
    <name evidence="8" type="ORF">EZ444_18325</name>
    <name evidence="9" type="ORF">FBD94_23605</name>
</gene>
<dbReference type="OrthoDB" id="9770347at2"/>
<dbReference type="EMBL" id="SWDX01000013">
    <property type="protein sequence ID" value="TKC56237.1"/>
    <property type="molecule type" value="Genomic_DNA"/>
</dbReference>
<organism evidence="9 11">
    <name type="scientific">Pedobacter hiemivivus</name>
    <dbReference type="NCBI Taxonomy" id="2530454"/>
    <lineage>
        <taxon>Bacteria</taxon>
        <taxon>Pseudomonadati</taxon>
        <taxon>Bacteroidota</taxon>
        <taxon>Sphingobacteriia</taxon>
        <taxon>Sphingobacteriales</taxon>
        <taxon>Sphingobacteriaceae</taxon>
        <taxon>Pedobacter</taxon>
    </lineage>
</organism>
<evidence type="ECO:0000256" key="7">
    <source>
        <dbReference type="SAM" id="Phobius"/>
    </source>
</evidence>
<feature type="transmembrane region" description="Helical" evidence="7">
    <location>
        <begin position="322"/>
        <end position="342"/>
    </location>
</feature>
<feature type="transmembrane region" description="Helical" evidence="7">
    <location>
        <begin position="291"/>
        <end position="310"/>
    </location>
</feature>
<proteinExistence type="inferred from homology"/>
<protein>
    <submittedName>
        <fullName evidence="9">Lipopolysaccharide biosynthesis protein</fullName>
    </submittedName>
</protein>
<evidence type="ECO:0000256" key="2">
    <source>
        <dbReference type="ARBA" id="ARBA00007430"/>
    </source>
</evidence>
<keyword evidence="3" id="KW-1003">Cell membrane</keyword>
<evidence type="ECO:0000256" key="1">
    <source>
        <dbReference type="ARBA" id="ARBA00004651"/>
    </source>
</evidence>
<comment type="similarity">
    <text evidence="2">Belongs to the polysaccharide synthase family.</text>
</comment>
<evidence type="ECO:0000256" key="5">
    <source>
        <dbReference type="ARBA" id="ARBA00022989"/>
    </source>
</evidence>
<feature type="transmembrane region" description="Helical" evidence="7">
    <location>
        <begin position="115"/>
        <end position="135"/>
    </location>
</feature>
<dbReference type="GO" id="GO:0005886">
    <property type="term" value="C:plasma membrane"/>
    <property type="evidence" value="ECO:0007669"/>
    <property type="project" value="UniProtKB-SubCell"/>
</dbReference>
<dbReference type="PANTHER" id="PTHR30250">
    <property type="entry name" value="PST FAMILY PREDICTED COLANIC ACID TRANSPORTER"/>
    <property type="match status" value="1"/>
</dbReference>
<feature type="transmembrane region" description="Helical" evidence="7">
    <location>
        <begin position="363"/>
        <end position="394"/>
    </location>
</feature>
<comment type="caution">
    <text evidence="9">The sequence shown here is derived from an EMBL/GenBank/DDBJ whole genome shotgun (WGS) entry which is preliminary data.</text>
</comment>
<evidence type="ECO:0000256" key="3">
    <source>
        <dbReference type="ARBA" id="ARBA00022475"/>
    </source>
</evidence>
<evidence type="ECO:0000313" key="10">
    <source>
        <dbReference type="Proteomes" id="UP000291117"/>
    </source>
</evidence>
<feature type="transmembrane region" description="Helical" evidence="7">
    <location>
        <begin position="21"/>
        <end position="37"/>
    </location>
</feature>
<comment type="subcellular location">
    <subcellularLocation>
        <location evidence="1">Cell membrane</location>
        <topology evidence="1">Multi-pass membrane protein</topology>
    </subcellularLocation>
</comment>
<evidence type="ECO:0000313" key="8">
    <source>
        <dbReference type="EMBL" id="TCC92695.1"/>
    </source>
</evidence>
<feature type="transmembrane region" description="Helical" evidence="7">
    <location>
        <begin position="443"/>
        <end position="464"/>
    </location>
</feature>
<keyword evidence="10" id="KW-1185">Reference proteome</keyword>
<reference evidence="9 11" key="2">
    <citation type="submission" date="2019-04" db="EMBL/GenBank/DDBJ databases">
        <title>Pedobacter sp. RP-1-16 sp. nov., isolated from Arctic soil.</title>
        <authorList>
            <person name="Dahal R.H."/>
            <person name="Kim D.-U."/>
        </authorList>
    </citation>
    <scope>NUCLEOTIDE SEQUENCE [LARGE SCALE GENOMIC DNA]</scope>
    <source>
        <strain evidence="9 11">RP-1-16</strain>
    </source>
</reference>
<evidence type="ECO:0000256" key="6">
    <source>
        <dbReference type="ARBA" id="ARBA00023136"/>
    </source>
</evidence>
<reference evidence="8 10" key="1">
    <citation type="submission" date="2019-02" db="EMBL/GenBank/DDBJ databases">
        <title>Pedobacter sp. RP-3-8 sp. nov., isolated from Arctic soil.</title>
        <authorList>
            <person name="Dahal R.H."/>
        </authorList>
    </citation>
    <scope>NUCLEOTIDE SEQUENCE [LARGE SCALE GENOMIC DNA]</scope>
    <source>
        <strain evidence="8 10">RP-3-8</strain>
    </source>
</reference>
<feature type="transmembrane region" description="Helical" evidence="7">
    <location>
        <begin position="147"/>
        <end position="167"/>
    </location>
</feature>
<dbReference type="Proteomes" id="UP000309594">
    <property type="component" value="Unassembled WGS sequence"/>
</dbReference>
<dbReference type="InterPro" id="IPR050833">
    <property type="entry name" value="Poly_Biosynth_Transport"/>
</dbReference>
<dbReference type="Proteomes" id="UP000291117">
    <property type="component" value="Unassembled WGS sequence"/>
</dbReference>
<feature type="transmembrane region" description="Helical" evidence="7">
    <location>
        <begin position="79"/>
        <end position="103"/>
    </location>
</feature>